<sequence>MAQGQAQPAGYNALILQEIRKGNLALSNKLDTKTAEINESISGLKSMLDNLTSRVPEAEGRIGTTEDHVTELDSRVIKLTKDNEYLMDKIESLENYSRRNNICVLNMREGCEGSDPVTFFANWLPTVLGHEHFSEPLIIERAHRALAQKPSAEERPRAVLICLLKYQDREKILRMAAKLSRESNGPILYENSPVMFFPDLSANVVKRRKEYDRVKKELKSKGIQFALLYPAILRVTLSDGKKKTFKTPKEAATFVRENT</sequence>
<dbReference type="EMBL" id="CM055762">
    <property type="protein sequence ID" value="KAJ7985703.1"/>
    <property type="molecule type" value="Genomic_DNA"/>
</dbReference>
<keyword evidence="2" id="KW-1185">Reference proteome</keyword>
<evidence type="ECO:0000313" key="1">
    <source>
        <dbReference type="EMBL" id="KAJ7985703.1"/>
    </source>
</evidence>
<reference evidence="1" key="1">
    <citation type="submission" date="2021-05" db="EMBL/GenBank/DDBJ databases">
        <authorList>
            <person name="Pan Q."/>
            <person name="Jouanno E."/>
            <person name="Zahm M."/>
            <person name="Klopp C."/>
            <person name="Cabau C."/>
            <person name="Louis A."/>
            <person name="Berthelot C."/>
            <person name="Parey E."/>
            <person name="Roest Crollius H."/>
            <person name="Montfort J."/>
            <person name="Robinson-Rechavi M."/>
            <person name="Bouchez O."/>
            <person name="Lampietro C."/>
            <person name="Lopez Roques C."/>
            <person name="Donnadieu C."/>
            <person name="Postlethwait J."/>
            <person name="Bobe J."/>
            <person name="Dillon D."/>
            <person name="Chandos A."/>
            <person name="von Hippel F."/>
            <person name="Guiguen Y."/>
        </authorList>
    </citation>
    <scope>NUCLEOTIDE SEQUENCE</scope>
    <source>
        <strain evidence="1">YG-Jan2019</strain>
    </source>
</reference>
<evidence type="ECO:0000313" key="2">
    <source>
        <dbReference type="Proteomes" id="UP001157502"/>
    </source>
</evidence>
<proteinExistence type="predicted"/>
<protein>
    <submittedName>
        <fullName evidence="1">Uncharacterized protein</fullName>
    </submittedName>
</protein>
<dbReference type="Proteomes" id="UP001157502">
    <property type="component" value="Chromosome 35"/>
</dbReference>
<accession>A0ACC2F2R9</accession>
<organism evidence="1 2">
    <name type="scientific">Dallia pectoralis</name>
    <name type="common">Alaska blackfish</name>
    <dbReference type="NCBI Taxonomy" id="75939"/>
    <lineage>
        <taxon>Eukaryota</taxon>
        <taxon>Metazoa</taxon>
        <taxon>Chordata</taxon>
        <taxon>Craniata</taxon>
        <taxon>Vertebrata</taxon>
        <taxon>Euteleostomi</taxon>
        <taxon>Actinopterygii</taxon>
        <taxon>Neopterygii</taxon>
        <taxon>Teleostei</taxon>
        <taxon>Protacanthopterygii</taxon>
        <taxon>Esociformes</taxon>
        <taxon>Umbridae</taxon>
        <taxon>Dallia</taxon>
    </lineage>
</organism>
<name>A0ACC2F2R9_DALPE</name>
<comment type="caution">
    <text evidence="1">The sequence shown here is derived from an EMBL/GenBank/DDBJ whole genome shotgun (WGS) entry which is preliminary data.</text>
</comment>
<gene>
    <name evidence="1" type="ORF">DPEC_G00343200</name>
</gene>